<dbReference type="CDD" id="cd06261">
    <property type="entry name" value="TM_PBP2"/>
    <property type="match status" value="1"/>
</dbReference>
<evidence type="ECO:0000256" key="4">
    <source>
        <dbReference type="ARBA" id="ARBA00022448"/>
    </source>
</evidence>
<evidence type="ECO:0000256" key="7">
    <source>
        <dbReference type="ARBA" id="ARBA00022692"/>
    </source>
</evidence>
<evidence type="ECO:0000256" key="11">
    <source>
        <dbReference type="SAM" id="Phobius"/>
    </source>
</evidence>
<feature type="transmembrane region" description="Helical" evidence="11">
    <location>
        <begin position="328"/>
        <end position="349"/>
    </location>
</feature>
<comment type="subunit">
    <text evidence="2">The complex is composed of two ATP-binding proteins (ThiQ), two transmembrane proteins (ThiP) and a solute-binding protein (ThiB).</text>
</comment>
<accession>A0A7H1C368</accession>
<dbReference type="PANTHER" id="PTHR43357">
    <property type="entry name" value="INNER MEMBRANE ABC TRANSPORTER PERMEASE PROTEIN YDCV"/>
    <property type="match status" value="1"/>
</dbReference>
<feature type="transmembrane region" description="Helical" evidence="11">
    <location>
        <begin position="87"/>
        <end position="107"/>
    </location>
</feature>
<dbReference type="GO" id="GO:0022857">
    <property type="term" value="F:transmembrane transporter activity"/>
    <property type="evidence" value="ECO:0007669"/>
    <property type="project" value="InterPro"/>
</dbReference>
<feature type="transmembrane region" description="Helical" evidence="11">
    <location>
        <begin position="361"/>
        <end position="387"/>
    </location>
</feature>
<evidence type="ECO:0000313" key="14">
    <source>
        <dbReference type="Proteomes" id="UP000576260"/>
    </source>
</evidence>
<evidence type="ECO:0000259" key="12">
    <source>
        <dbReference type="PROSITE" id="PS50928"/>
    </source>
</evidence>
<feature type="transmembrane region" description="Helical" evidence="11">
    <location>
        <begin position="12"/>
        <end position="32"/>
    </location>
</feature>
<comment type="subcellular location">
    <subcellularLocation>
        <location evidence="1">Cell inner membrane</location>
        <topology evidence="1">Multi-pass membrane protein</topology>
    </subcellularLocation>
</comment>
<feature type="transmembrane region" description="Helical" evidence="11">
    <location>
        <begin position="283"/>
        <end position="308"/>
    </location>
</feature>
<feature type="transmembrane region" description="Helical" evidence="11">
    <location>
        <begin position="186"/>
        <end position="211"/>
    </location>
</feature>
<organism evidence="13 14">
    <name type="scientific">Mannheimia bovis</name>
    <dbReference type="NCBI Taxonomy" id="2770636"/>
    <lineage>
        <taxon>Bacteria</taxon>
        <taxon>Pseudomonadati</taxon>
        <taxon>Pseudomonadota</taxon>
        <taxon>Gammaproteobacteria</taxon>
        <taxon>Pasteurellales</taxon>
        <taxon>Pasteurellaceae</taxon>
        <taxon>Mannheimia</taxon>
    </lineage>
</organism>
<protein>
    <recommendedName>
        <fullName evidence="3">Thiamine transport system permease protein ThiP</fullName>
    </recommendedName>
</protein>
<dbReference type="InterPro" id="IPR035906">
    <property type="entry name" value="MetI-like_sf"/>
</dbReference>
<dbReference type="EMBL" id="CP061280">
    <property type="protein sequence ID" value="QNS15423.1"/>
    <property type="molecule type" value="Genomic_DNA"/>
</dbReference>
<keyword evidence="14" id="KW-1185">Reference proteome</keyword>
<evidence type="ECO:0000256" key="6">
    <source>
        <dbReference type="ARBA" id="ARBA00022519"/>
    </source>
</evidence>
<dbReference type="InterPro" id="IPR000515">
    <property type="entry name" value="MetI-like"/>
</dbReference>
<evidence type="ECO:0000313" key="13">
    <source>
        <dbReference type="EMBL" id="QNS15423.1"/>
    </source>
</evidence>
<dbReference type="RefSeq" id="WP_188156997.1">
    <property type="nucleotide sequence ID" value="NZ_CP061280.1"/>
</dbReference>
<dbReference type="Gene3D" id="1.10.3720.10">
    <property type="entry name" value="MetI-like"/>
    <property type="match status" value="2"/>
</dbReference>
<sequence length="524" mass="58430">MLSKLTKTTAWFIYFGIIALYSFSLWALVGYQQNSTLISGTDVLQILAYSSLQASLSAVISLILGSLLARSFFYLDFKGKQLLYKTLSFVWALPSLVIIFAVIGVFGNSGWLAQLFHSLGLEWQFNLYGLHGIIIAHCLFNIPFVMKYYISGLNLLPSSRFQLAAQLNLKGWNFISIVEMPIIKTLFPYIFMTIFLVCFTSFPIVLMLGGSPKYSTLEVAIYQAVTFEFDFAKAIILIAVQFVVGIGLQFAMSRISTSALKQLKQQPNRVEIWKPKPTGIAKVLLQAVIFLQSFAIILPLVSVVWAGISVSKFSERLLNTALWEAARFSLVLSLIASFVVIGISYLIALEARQLLYKKAKLAHTILGSVAIYPLVLPIFLLSVGLFILLMNQNLSTSELLVLVGVCNGLTLLPFIYPMLFSAMWNSLTSHDKLAHSLGLTGFQRWWIVEKTQLIRPLATAFALAMSSSLGSFTVIAFFGNRDFSSLPYLLYQQLGNYRTEDAAVTALMLMLFALLPFLCIKDKI</sequence>
<evidence type="ECO:0000256" key="10">
    <source>
        <dbReference type="ARBA" id="ARBA00023136"/>
    </source>
</evidence>
<feature type="transmembrane region" description="Helical" evidence="11">
    <location>
        <begin position="399"/>
        <end position="419"/>
    </location>
</feature>
<dbReference type="PANTHER" id="PTHR43357:SF4">
    <property type="entry name" value="INNER MEMBRANE ABC TRANSPORTER PERMEASE PROTEIN YDCV"/>
    <property type="match status" value="1"/>
</dbReference>
<name>A0A7H1C368_9PAST</name>
<evidence type="ECO:0000256" key="8">
    <source>
        <dbReference type="ARBA" id="ARBA00022737"/>
    </source>
</evidence>
<dbReference type="NCBIfam" id="TIGR01253">
    <property type="entry name" value="thiP"/>
    <property type="match status" value="1"/>
</dbReference>
<keyword evidence="4" id="KW-0813">Transport</keyword>
<feature type="domain" description="ABC transmembrane type-1" evidence="12">
    <location>
        <begin position="47"/>
        <end position="248"/>
    </location>
</feature>
<keyword evidence="6" id="KW-0997">Cell inner membrane</keyword>
<dbReference type="GO" id="GO:0005886">
    <property type="term" value="C:plasma membrane"/>
    <property type="evidence" value="ECO:0007669"/>
    <property type="project" value="UniProtKB-SubCell"/>
</dbReference>
<feature type="transmembrane region" description="Helical" evidence="11">
    <location>
        <begin position="457"/>
        <end position="479"/>
    </location>
</feature>
<feature type="domain" description="ABC transmembrane type-1" evidence="12">
    <location>
        <begin position="326"/>
        <end position="520"/>
    </location>
</feature>
<feature type="transmembrane region" description="Helical" evidence="11">
    <location>
        <begin position="52"/>
        <end position="75"/>
    </location>
</feature>
<evidence type="ECO:0000256" key="9">
    <source>
        <dbReference type="ARBA" id="ARBA00022989"/>
    </source>
</evidence>
<evidence type="ECO:0000256" key="1">
    <source>
        <dbReference type="ARBA" id="ARBA00004429"/>
    </source>
</evidence>
<dbReference type="AlphaFoldDB" id="A0A7H1C368"/>
<proteinExistence type="predicted"/>
<dbReference type="InterPro" id="IPR005947">
    <property type="entry name" value="ThiP_ABC_transpt"/>
</dbReference>
<gene>
    <name evidence="13" type="primary">thiP</name>
    <name evidence="13" type="ORF">ICJ55_01290</name>
</gene>
<dbReference type="NCBIfam" id="NF006952">
    <property type="entry name" value="PRK09433.1-3"/>
    <property type="match status" value="1"/>
</dbReference>
<keyword evidence="9 11" id="KW-1133">Transmembrane helix</keyword>
<dbReference type="SUPFAM" id="SSF161098">
    <property type="entry name" value="MetI-like"/>
    <property type="match status" value="2"/>
</dbReference>
<keyword evidence="7 11" id="KW-0812">Transmembrane</keyword>
<reference evidence="13 14" key="1">
    <citation type="submission" date="2020-09" db="EMBL/GenBank/DDBJ databases">
        <title>Mannheimia bovis sp.nov., isolated from a cow.</title>
        <authorList>
            <person name="Li F."/>
        </authorList>
    </citation>
    <scope>NUCLEOTIDE SEQUENCE [LARGE SCALE GENOMIC DNA]</scope>
    <source>
        <strain evidence="13 14">ZY190616</strain>
    </source>
</reference>
<evidence type="ECO:0000256" key="2">
    <source>
        <dbReference type="ARBA" id="ARBA00011650"/>
    </source>
</evidence>
<dbReference type="PROSITE" id="PS50928">
    <property type="entry name" value="ABC_TM1"/>
    <property type="match status" value="2"/>
</dbReference>
<feature type="transmembrane region" description="Helical" evidence="11">
    <location>
        <begin position="127"/>
        <end position="150"/>
    </location>
</feature>
<dbReference type="GO" id="GO:0015888">
    <property type="term" value="P:thiamine transport"/>
    <property type="evidence" value="ECO:0007669"/>
    <property type="project" value="InterPro"/>
</dbReference>
<feature type="transmembrane region" description="Helical" evidence="11">
    <location>
        <begin position="502"/>
        <end position="520"/>
    </location>
</feature>
<evidence type="ECO:0000256" key="5">
    <source>
        <dbReference type="ARBA" id="ARBA00022475"/>
    </source>
</evidence>
<keyword evidence="8" id="KW-0677">Repeat</keyword>
<keyword evidence="5" id="KW-1003">Cell membrane</keyword>
<dbReference type="KEGG" id="mbos:ICJ55_01290"/>
<dbReference type="Proteomes" id="UP000576260">
    <property type="component" value="Chromosome"/>
</dbReference>
<evidence type="ECO:0000256" key="3">
    <source>
        <dbReference type="ARBA" id="ARBA00016947"/>
    </source>
</evidence>
<keyword evidence="10 11" id="KW-0472">Membrane</keyword>
<feature type="transmembrane region" description="Helical" evidence="11">
    <location>
        <begin position="231"/>
        <end position="252"/>
    </location>
</feature>